<feature type="domain" description="HTH gntR-type" evidence="4">
    <location>
        <begin position="13"/>
        <end position="81"/>
    </location>
</feature>
<dbReference type="InterPro" id="IPR011663">
    <property type="entry name" value="UTRA"/>
</dbReference>
<dbReference type="SMART" id="SM00866">
    <property type="entry name" value="UTRA"/>
    <property type="match status" value="1"/>
</dbReference>
<dbReference type="PANTHER" id="PTHR44846">
    <property type="entry name" value="MANNOSYL-D-GLYCERATE TRANSPORT/METABOLISM SYSTEM REPRESSOR MNGR-RELATED"/>
    <property type="match status" value="1"/>
</dbReference>
<dbReference type="Gene3D" id="1.10.10.10">
    <property type="entry name" value="Winged helix-like DNA-binding domain superfamily/Winged helix DNA-binding domain"/>
    <property type="match status" value="1"/>
</dbReference>
<sequence>MSLTPQTFTRAHVSLYSQIRDELREHIVTGRYQPHDRVPSESQLMRQYGVSRITVRQALGDLEKEALIFRVAGKGAFVSRPKPFQELGRLQGFAEAMHGQGYQTHNRLLSLETLAADAEVAQRLNLPEGAPVTRIARVRYLNREPVSLDVTWVEARIGVRLAREDLASRDIFVILENDYGLPLGHADLTIDAQLADAPLAAALGVAEHSAVLRIERLTHTRDGAPVDFEYLYCRPDNFQYRLRLNRA</sequence>
<dbReference type="InterPro" id="IPR036390">
    <property type="entry name" value="WH_DNA-bd_sf"/>
</dbReference>
<dbReference type="SUPFAM" id="SSF64288">
    <property type="entry name" value="Chorismate lyase-like"/>
    <property type="match status" value="1"/>
</dbReference>
<organism evidence="5 6">
    <name type="scientific">Silvimonas terrae</name>
    <dbReference type="NCBI Taxonomy" id="300266"/>
    <lineage>
        <taxon>Bacteria</taxon>
        <taxon>Pseudomonadati</taxon>
        <taxon>Pseudomonadota</taxon>
        <taxon>Betaproteobacteria</taxon>
        <taxon>Neisseriales</taxon>
        <taxon>Chitinibacteraceae</taxon>
        <taxon>Silvimonas</taxon>
    </lineage>
</organism>
<dbReference type="Pfam" id="PF07702">
    <property type="entry name" value="UTRA"/>
    <property type="match status" value="1"/>
</dbReference>
<protein>
    <submittedName>
        <fullName evidence="5">GntR family transcriptional regulator</fullName>
    </submittedName>
</protein>
<evidence type="ECO:0000256" key="2">
    <source>
        <dbReference type="ARBA" id="ARBA00023125"/>
    </source>
</evidence>
<evidence type="ECO:0000313" key="5">
    <source>
        <dbReference type="EMBL" id="MBB5190882.1"/>
    </source>
</evidence>
<dbReference type="PROSITE" id="PS50949">
    <property type="entry name" value="HTH_GNTR"/>
    <property type="match status" value="1"/>
</dbReference>
<keyword evidence="6" id="KW-1185">Reference proteome</keyword>
<dbReference type="InterPro" id="IPR028978">
    <property type="entry name" value="Chorismate_lyase_/UTRA_dom_sf"/>
</dbReference>
<dbReference type="Gene3D" id="3.40.1410.10">
    <property type="entry name" value="Chorismate lyase-like"/>
    <property type="match status" value="1"/>
</dbReference>
<dbReference type="SMART" id="SM00345">
    <property type="entry name" value="HTH_GNTR"/>
    <property type="match status" value="1"/>
</dbReference>
<dbReference type="CDD" id="cd07377">
    <property type="entry name" value="WHTH_GntR"/>
    <property type="match status" value="1"/>
</dbReference>
<dbReference type="GO" id="GO:0045892">
    <property type="term" value="P:negative regulation of DNA-templated transcription"/>
    <property type="evidence" value="ECO:0007669"/>
    <property type="project" value="TreeGrafter"/>
</dbReference>
<proteinExistence type="predicted"/>
<gene>
    <name evidence="5" type="ORF">HNQ50_001605</name>
</gene>
<dbReference type="InterPro" id="IPR000524">
    <property type="entry name" value="Tscrpt_reg_HTH_GntR"/>
</dbReference>
<keyword evidence="3" id="KW-0804">Transcription</keyword>
<evidence type="ECO:0000256" key="3">
    <source>
        <dbReference type="ARBA" id="ARBA00023163"/>
    </source>
</evidence>
<dbReference type="PANTHER" id="PTHR44846:SF1">
    <property type="entry name" value="MANNOSYL-D-GLYCERATE TRANSPORT_METABOLISM SYSTEM REPRESSOR MNGR-RELATED"/>
    <property type="match status" value="1"/>
</dbReference>
<name>A0A840RF00_9NEIS</name>
<dbReference type="InterPro" id="IPR036388">
    <property type="entry name" value="WH-like_DNA-bd_sf"/>
</dbReference>
<evidence type="ECO:0000259" key="4">
    <source>
        <dbReference type="PROSITE" id="PS50949"/>
    </source>
</evidence>
<reference evidence="5 6" key="1">
    <citation type="submission" date="2020-08" db="EMBL/GenBank/DDBJ databases">
        <title>Genomic Encyclopedia of Type Strains, Phase IV (KMG-IV): sequencing the most valuable type-strain genomes for metagenomic binning, comparative biology and taxonomic classification.</title>
        <authorList>
            <person name="Goeker M."/>
        </authorList>
    </citation>
    <scope>NUCLEOTIDE SEQUENCE [LARGE SCALE GENOMIC DNA]</scope>
    <source>
        <strain evidence="5 6">DSM 18233</strain>
    </source>
</reference>
<evidence type="ECO:0000256" key="1">
    <source>
        <dbReference type="ARBA" id="ARBA00023015"/>
    </source>
</evidence>
<dbReference type="FunFam" id="1.10.10.10:FF:000079">
    <property type="entry name" value="GntR family transcriptional regulator"/>
    <property type="match status" value="1"/>
</dbReference>
<dbReference type="Proteomes" id="UP000543030">
    <property type="component" value="Unassembled WGS sequence"/>
</dbReference>
<evidence type="ECO:0000313" key="6">
    <source>
        <dbReference type="Proteomes" id="UP000543030"/>
    </source>
</evidence>
<dbReference type="Pfam" id="PF00392">
    <property type="entry name" value="GntR"/>
    <property type="match status" value="1"/>
</dbReference>
<dbReference type="PRINTS" id="PR00035">
    <property type="entry name" value="HTHGNTR"/>
</dbReference>
<dbReference type="RefSeq" id="WP_184099334.1">
    <property type="nucleotide sequence ID" value="NZ_JACHHN010000003.1"/>
</dbReference>
<dbReference type="EMBL" id="JACHHN010000003">
    <property type="protein sequence ID" value="MBB5190882.1"/>
    <property type="molecule type" value="Genomic_DNA"/>
</dbReference>
<dbReference type="SUPFAM" id="SSF46785">
    <property type="entry name" value="Winged helix' DNA-binding domain"/>
    <property type="match status" value="1"/>
</dbReference>
<dbReference type="GO" id="GO:0003677">
    <property type="term" value="F:DNA binding"/>
    <property type="evidence" value="ECO:0007669"/>
    <property type="project" value="UniProtKB-KW"/>
</dbReference>
<dbReference type="AlphaFoldDB" id="A0A840RF00"/>
<dbReference type="InterPro" id="IPR050679">
    <property type="entry name" value="Bact_HTH_transcr_reg"/>
</dbReference>
<keyword evidence="2" id="KW-0238">DNA-binding</keyword>
<comment type="caution">
    <text evidence="5">The sequence shown here is derived from an EMBL/GenBank/DDBJ whole genome shotgun (WGS) entry which is preliminary data.</text>
</comment>
<dbReference type="GO" id="GO:0003700">
    <property type="term" value="F:DNA-binding transcription factor activity"/>
    <property type="evidence" value="ECO:0007669"/>
    <property type="project" value="InterPro"/>
</dbReference>
<keyword evidence="1" id="KW-0805">Transcription regulation</keyword>
<accession>A0A840RF00</accession>